<name>A0A2N9GQR4_FAGSY</name>
<feature type="compositionally biased region" description="Polar residues" evidence="11">
    <location>
        <begin position="204"/>
        <end position="215"/>
    </location>
</feature>
<comment type="subcellular location">
    <subcellularLocation>
        <location evidence="2">Cytoplasm</location>
    </subcellularLocation>
    <subcellularLocation>
        <location evidence="1">Nucleus</location>
    </subcellularLocation>
</comment>
<evidence type="ECO:0000256" key="1">
    <source>
        <dbReference type="ARBA" id="ARBA00004123"/>
    </source>
</evidence>
<feature type="compositionally biased region" description="Polar residues" evidence="11">
    <location>
        <begin position="1"/>
        <end position="13"/>
    </location>
</feature>
<evidence type="ECO:0000256" key="7">
    <source>
        <dbReference type="ARBA" id="ARBA00023015"/>
    </source>
</evidence>
<evidence type="ECO:0000256" key="8">
    <source>
        <dbReference type="ARBA" id="ARBA00023163"/>
    </source>
</evidence>
<evidence type="ECO:0000256" key="9">
    <source>
        <dbReference type="ARBA" id="ARBA00023242"/>
    </source>
</evidence>
<keyword evidence="3" id="KW-0963">Cytoplasm</keyword>
<keyword evidence="6" id="KW-0832">Ubl conjugation</keyword>
<dbReference type="PANTHER" id="PTHR31169">
    <property type="entry name" value="OS05G0300700 PROTEIN"/>
    <property type="match status" value="1"/>
</dbReference>
<dbReference type="AlphaFoldDB" id="A0A2N9GQR4"/>
<gene>
    <name evidence="13" type="ORF">FSB_LOCUS29553</name>
</gene>
<feature type="domain" description="Zinc-finger" evidence="12">
    <location>
        <begin position="54"/>
        <end position="153"/>
    </location>
</feature>
<dbReference type="GO" id="GO:0005737">
    <property type="term" value="C:cytoplasm"/>
    <property type="evidence" value="ECO:0007669"/>
    <property type="project" value="UniProtKB-SubCell"/>
</dbReference>
<dbReference type="InterPro" id="IPR040221">
    <property type="entry name" value="CDCA7/CDA7L"/>
</dbReference>
<keyword evidence="9" id="KW-0539">Nucleus</keyword>
<feature type="compositionally biased region" description="Basic and acidic residues" evidence="11">
    <location>
        <begin position="296"/>
        <end position="318"/>
    </location>
</feature>
<dbReference type="PANTHER" id="PTHR31169:SF8">
    <property type="entry name" value="ZINC-FINGER DOMAIN OF MONOAMINE-OXIDASE A REPRESSOR R1 PROTEIN"/>
    <property type="match status" value="1"/>
</dbReference>
<feature type="region of interest" description="Disordered" evidence="11">
    <location>
        <begin position="172"/>
        <end position="278"/>
    </location>
</feature>
<evidence type="ECO:0000256" key="6">
    <source>
        <dbReference type="ARBA" id="ARBA00022843"/>
    </source>
</evidence>
<feature type="region of interest" description="Disordered" evidence="11">
    <location>
        <begin position="1"/>
        <end position="25"/>
    </location>
</feature>
<feature type="compositionally biased region" description="Basic and acidic residues" evidence="11">
    <location>
        <begin position="257"/>
        <end position="267"/>
    </location>
</feature>
<evidence type="ECO:0000256" key="11">
    <source>
        <dbReference type="SAM" id="MobiDB-lite"/>
    </source>
</evidence>
<feature type="coiled-coil region" evidence="10">
    <location>
        <begin position="482"/>
        <end position="540"/>
    </location>
</feature>
<dbReference type="GO" id="GO:0006355">
    <property type="term" value="P:regulation of DNA-templated transcription"/>
    <property type="evidence" value="ECO:0007669"/>
    <property type="project" value="InterPro"/>
</dbReference>
<dbReference type="GO" id="GO:0005634">
    <property type="term" value="C:nucleus"/>
    <property type="evidence" value="ECO:0007669"/>
    <property type="project" value="UniProtKB-SubCell"/>
</dbReference>
<evidence type="ECO:0000256" key="3">
    <source>
        <dbReference type="ARBA" id="ARBA00022490"/>
    </source>
</evidence>
<feature type="region of interest" description="Disordered" evidence="11">
    <location>
        <begin position="296"/>
        <end position="321"/>
    </location>
</feature>
<dbReference type="InterPro" id="IPR018866">
    <property type="entry name" value="Znf-4CXXC_R1"/>
</dbReference>
<organism evidence="13">
    <name type="scientific">Fagus sylvatica</name>
    <name type="common">Beechnut</name>
    <dbReference type="NCBI Taxonomy" id="28930"/>
    <lineage>
        <taxon>Eukaryota</taxon>
        <taxon>Viridiplantae</taxon>
        <taxon>Streptophyta</taxon>
        <taxon>Embryophyta</taxon>
        <taxon>Tracheophyta</taxon>
        <taxon>Spermatophyta</taxon>
        <taxon>Magnoliopsida</taxon>
        <taxon>eudicotyledons</taxon>
        <taxon>Gunneridae</taxon>
        <taxon>Pentapetalae</taxon>
        <taxon>rosids</taxon>
        <taxon>fabids</taxon>
        <taxon>Fagales</taxon>
        <taxon>Fagaceae</taxon>
        <taxon>Fagus</taxon>
    </lineage>
</organism>
<dbReference type="EMBL" id="OIVN01002223">
    <property type="protein sequence ID" value="SPD01671.1"/>
    <property type="molecule type" value="Genomic_DNA"/>
</dbReference>
<protein>
    <recommendedName>
        <fullName evidence="12">Zinc-finger domain-containing protein</fullName>
    </recommendedName>
</protein>
<evidence type="ECO:0000256" key="10">
    <source>
        <dbReference type="SAM" id="Coils"/>
    </source>
</evidence>
<reference evidence="13" key="1">
    <citation type="submission" date="2018-02" db="EMBL/GenBank/DDBJ databases">
        <authorList>
            <person name="Cohen D.B."/>
            <person name="Kent A.D."/>
        </authorList>
    </citation>
    <scope>NUCLEOTIDE SEQUENCE</scope>
</reference>
<accession>A0A2N9GQR4</accession>
<keyword evidence="7" id="KW-0805">Transcription regulation</keyword>
<keyword evidence="4" id="KW-1017">Isopeptide bond</keyword>
<evidence type="ECO:0000256" key="4">
    <source>
        <dbReference type="ARBA" id="ARBA00022499"/>
    </source>
</evidence>
<evidence type="ECO:0000256" key="2">
    <source>
        <dbReference type="ARBA" id="ARBA00004496"/>
    </source>
</evidence>
<keyword evidence="10" id="KW-0175">Coiled coil</keyword>
<dbReference type="Pfam" id="PF10497">
    <property type="entry name" value="zf-4CXXC_R1"/>
    <property type="match status" value="1"/>
</dbReference>
<evidence type="ECO:0000259" key="12">
    <source>
        <dbReference type="Pfam" id="PF10497"/>
    </source>
</evidence>
<evidence type="ECO:0000256" key="5">
    <source>
        <dbReference type="ARBA" id="ARBA00022553"/>
    </source>
</evidence>
<proteinExistence type="predicted"/>
<evidence type="ECO:0000313" key="13">
    <source>
        <dbReference type="EMBL" id="SPD01671.1"/>
    </source>
</evidence>
<keyword evidence="5" id="KW-0597">Phosphoprotein</keyword>
<keyword evidence="8" id="KW-0804">Transcription</keyword>
<sequence>MAVASSTPESKAVSTKKRNHVVDDDNVDEVEANEISKGKRAKCPGVRVIGNRIYDSENGKTCHQCRQKTRDFSAQCKNMKGNKLCTINFCHKCLLNRYGEKAEEVAMLDDWKCPRCRCVCNCSFCMKKRGHRPTGQLVQRARNAGYSSVSDMLKIIDPDILDHEKAVENIGVSPKKPVASNKGPEVVSPMIQGKENSFDGKTDANLNSQKPTPNSVEKKSKKIKREGLKEISNGSMDDDAHLKKSRQKKPKVPVEVSKNEAKTKGKDGGVLSKKNNSKTHMSKDILLSLIKLKDKKEEKDGKTQKDRVSNAVEKDNSRAKPKKVPVSCKVKKCSINLENKVFEADIPLPQGSSLMNVADVDLPPEDVGHALQLLEFCTSFGKALDLKKGQAEAILRELRPLSSSPTKGRNSWWQALGKYIFESPCVLNELPSDSFNGGVDAYDKLDFSTKLRILNFLCDEALGTVKLRSWIDDQNSKVVGKEKEAKEKLHAAKDKEKRLKQKLQDEVAKAIIAKTGALSIAEHEAIVSQVKREAAQAHAEMLDVMGMVSKSKRRSDAIRTEAIFLDVDGRAFWKLKCYTGGEDILLQDMGTWDAVASDEKWFVYGAEQKQAIEKYISSLRMEIRNVAHSYSSGNNEANI</sequence>